<sequence>MGCKGCSTDELIFEIKINEDQNQSMEKMVLEYFNRRGILVQTTAEGWIMDEDGIKDFYDFCRDHMDSESIFFRMNQEEWKPIKMVEPILSAEWIDEVIRKGMVTCFYQPIIDGDLNIEAYELLARFQREDGSMIYPNEIFSAAKTRGRLYALDRVCRMTAVRYAARLNKKAFINFIPTAIYSPEFCLRSTVSLANELGIDPSMFVFEVVESEQVEDLNHLKRILSYYKEKGFKYALDDVGEGFSTLEALEELSPNYMKLDMKYVQGVAKDEAKQAMAMKFLKAALDVEAVPLAEGVETEEDFHWLKQNGYQLFQGYLFGKPSPNPLSKVEGIAV</sequence>
<dbReference type="Proteomes" id="UP000255326">
    <property type="component" value="Unassembled WGS sequence"/>
</dbReference>
<evidence type="ECO:0000313" key="2">
    <source>
        <dbReference type="EMBL" id="RDI41877.1"/>
    </source>
</evidence>
<dbReference type="CDD" id="cd01948">
    <property type="entry name" value="EAL"/>
    <property type="match status" value="1"/>
</dbReference>
<name>A0A370GDW7_9BACI</name>
<dbReference type="AlphaFoldDB" id="A0A370GDW7"/>
<gene>
    <name evidence="2" type="ORF">DFR59_10636</name>
</gene>
<feature type="domain" description="EAL" evidence="1">
    <location>
        <begin position="87"/>
        <end position="334"/>
    </location>
</feature>
<proteinExistence type="predicted"/>
<dbReference type="InterPro" id="IPR050706">
    <property type="entry name" value="Cyclic-di-GMP_PDE-like"/>
</dbReference>
<evidence type="ECO:0000313" key="3">
    <source>
        <dbReference type="Proteomes" id="UP000255326"/>
    </source>
</evidence>
<protein>
    <submittedName>
        <fullName evidence="2">EAL domain-containing protein (Putative c-di-GMP-specific phosphodiesterase class I)</fullName>
    </submittedName>
</protein>
<organism evidence="2 3">
    <name type="scientific">Falsibacillus pallidus</name>
    <dbReference type="NCBI Taxonomy" id="493781"/>
    <lineage>
        <taxon>Bacteria</taxon>
        <taxon>Bacillati</taxon>
        <taxon>Bacillota</taxon>
        <taxon>Bacilli</taxon>
        <taxon>Bacillales</taxon>
        <taxon>Bacillaceae</taxon>
        <taxon>Falsibacillus</taxon>
    </lineage>
</organism>
<comment type="caution">
    <text evidence="2">The sequence shown here is derived from an EMBL/GenBank/DDBJ whole genome shotgun (WGS) entry which is preliminary data.</text>
</comment>
<dbReference type="Gene3D" id="3.20.20.450">
    <property type="entry name" value="EAL domain"/>
    <property type="match status" value="1"/>
</dbReference>
<dbReference type="SMART" id="SM00052">
    <property type="entry name" value="EAL"/>
    <property type="match status" value="1"/>
</dbReference>
<accession>A0A370GDW7</accession>
<dbReference type="EMBL" id="QQAY01000006">
    <property type="protein sequence ID" value="RDI41877.1"/>
    <property type="molecule type" value="Genomic_DNA"/>
</dbReference>
<dbReference type="Pfam" id="PF00563">
    <property type="entry name" value="EAL"/>
    <property type="match status" value="1"/>
</dbReference>
<dbReference type="PROSITE" id="PS50883">
    <property type="entry name" value="EAL"/>
    <property type="match status" value="1"/>
</dbReference>
<dbReference type="InterPro" id="IPR001633">
    <property type="entry name" value="EAL_dom"/>
</dbReference>
<dbReference type="GO" id="GO:0071111">
    <property type="term" value="F:cyclic-guanylate-specific phosphodiesterase activity"/>
    <property type="evidence" value="ECO:0007669"/>
    <property type="project" value="InterPro"/>
</dbReference>
<dbReference type="RefSeq" id="WP_245948465.1">
    <property type="nucleotide sequence ID" value="NZ_QQAY01000006.1"/>
</dbReference>
<evidence type="ECO:0000259" key="1">
    <source>
        <dbReference type="PROSITE" id="PS50883"/>
    </source>
</evidence>
<dbReference type="PANTHER" id="PTHR33121:SF70">
    <property type="entry name" value="SIGNALING PROTEIN YKOW"/>
    <property type="match status" value="1"/>
</dbReference>
<keyword evidence="3" id="KW-1185">Reference proteome</keyword>
<reference evidence="2 3" key="1">
    <citation type="submission" date="2018-07" db="EMBL/GenBank/DDBJ databases">
        <title>Genomic Encyclopedia of Type Strains, Phase IV (KMG-IV): sequencing the most valuable type-strain genomes for metagenomic binning, comparative biology and taxonomic classification.</title>
        <authorList>
            <person name="Goeker M."/>
        </authorList>
    </citation>
    <scope>NUCLEOTIDE SEQUENCE [LARGE SCALE GENOMIC DNA]</scope>
    <source>
        <strain evidence="2 3">DSM 25281</strain>
    </source>
</reference>
<dbReference type="PANTHER" id="PTHR33121">
    <property type="entry name" value="CYCLIC DI-GMP PHOSPHODIESTERASE PDEF"/>
    <property type="match status" value="1"/>
</dbReference>
<dbReference type="SUPFAM" id="SSF141868">
    <property type="entry name" value="EAL domain-like"/>
    <property type="match status" value="1"/>
</dbReference>
<dbReference type="InterPro" id="IPR035919">
    <property type="entry name" value="EAL_sf"/>
</dbReference>